<dbReference type="InterPro" id="IPR050638">
    <property type="entry name" value="AA-Vitamin_Transporters"/>
</dbReference>
<feature type="domain" description="EamA" evidence="7">
    <location>
        <begin position="12"/>
        <end position="142"/>
    </location>
</feature>
<dbReference type="PANTHER" id="PTHR32322:SF18">
    <property type="entry name" value="S-ADENOSYLMETHIONINE_S-ADENOSYLHOMOCYSTEINE TRANSPORTER"/>
    <property type="match status" value="1"/>
</dbReference>
<evidence type="ECO:0000256" key="5">
    <source>
        <dbReference type="ARBA" id="ARBA00023136"/>
    </source>
</evidence>
<dbReference type="KEGG" id="vck:PG915_12475"/>
<feature type="transmembrane region" description="Helical" evidence="6">
    <location>
        <begin position="155"/>
        <end position="175"/>
    </location>
</feature>
<dbReference type="EMBL" id="CP115920">
    <property type="protein sequence ID" value="XCD15393.1"/>
    <property type="molecule type" value="Genomic_DNA"/>
</dbReference>
<keyword evidence="5 6" id="KW-0472">Membrane</keyword>
<dbReference type="InterPro" id="IPR037185">
    <property type="entry name" value="EmrE-like"/>
</dbReference>
<protein>
    <submittedName>
        <fullName evidence="8">DMT family transporter</fullName>
    </submittedName>
</protein>
<keyword evidence="3 6" id="KW-0812">Transmembrane</keyword>
<dbReference type="InterPro" id="IPR000620">
    <property type="entry name" value="EamA_dom"/>
</dbReference>
<dbReference type="Pfam" id="PF00892">
    <property type="entry name" value="EamA"/>
    <property type="match status" value="2"/>
</dbReference>
<feature type="transmembrane region" description="Helical" evidence="6">
    <location>
        <begin position="95"/>
        <end position="118"/>
    </location>
</feature>
<feature type="transmembrane region" description="Helical" evidence="6">
    <location>
        <begin position="255"/>
        <end position="274"/>
    </location>
</feature>
<comment type="subcellular location">
    <subcellularLocation>
        <location evidence="1">Cell membrane</location>
        <topology evidence="1">Multi-pass membrane protein</topology>
    </subcellularLocation>
</comment>
<feature type="transmembrane region" description="Helical" evidence="6">
    <location>
        <begin position="38"/>
        <end position="56"/>
    </location>
</feature>
<keyword evidence="4 6" id="KW-1133">Transmembrane helix</keyword>
<evidence type="ECO:0000259" key="7">
    <source>
        <dbReference type="Pfam" id="PF00892"/>
    </source>
</evidence>
<proteinExistence type="predicted"/>
<feature type="domain" description="EamA" evidence="7">
    <location>
        <begin position="158"/>
        <end position="297"/>
    </location>
</feature>
<dbReference type="SUPFAM" id="SSF103481">
    <property type="entry name" value="Multidrug resistance efflux transporter EmrE"/>
    <property type="match status" value="2"/>
</dbReference>
<dbReference type="Gene3D" id="1.10.3730.20">
    <property type="match status" value="1"/>
</dbReference>
<feature type="transmembrane region" description="Helical" evidence="6">
    <location>
        <begin position="125"/>
        <end position="143"/>
    </location>
</feature>
<keyword evidence="2" id="KW-1003">Cell membrane</keyword>
<evidence type="ECO:0000313" key="8">
    <source>
        <dbReference type="EMBL" id="XCD15393.1"/>
    </source>
</evidence>
<evidence type="ECO:0000256" key="6">
    <source>
        <dbReference type="SAM" id="Phobius"/>
    </source>
</evidence>
<evidence type="ECO:0000256" key="3">
    <source>
        <dbReference type="ARBA" id="ARBA00022692"/>
    </source>
</evidence>
<feature type="transmembrane region" description="Helical" evidence="6">
    <location>
        <begin position="280"/>
        <end position="298"/>
    </location>
</feature>
<evidence type="ECO:0000256" key="1">
    <source>
        <dbReference type="ARBA" id="ARBA00004651"/>
    </source>
</evidence>
<feature type="transmembrane region" description="Helical" evidence="6">
    <location>
        <begin position="225"/>
        <end position="243"/>
    </location>
</feature>
<feature type="transmembrane region" description="Helical" evidence="6">
    <location>
        <begin position="68"/>
        <end position="89"/>
    </location>
</feature>
<evidence type="ECO:0000256" key="4">
    <source>
        <dbReference type="ARBA" id="ARBA00022989"/>
    </source>
</evidence>
<organism evidence="8">
    <name type="scientific">Vibrio chaetopteri</name>
    <dbReference type="NCBI Taxonomy" id="3016528"/>
    <lineage>
        <taxon>Bacteria</taxon>
        <taxon>Pseudomonadati</taxon>
        <taxon>Pseudomonadota</taxon>
        <taxon>Gammaproteobacteria</taxon>
        <taxon>Vibrionales</taxon>
        <taxon>Vibrionaceae</taxon>
        <taxon>Vibrio</taxon>
    </lineage>
</organism>
<sequence length="312" mass="34695">MDFSQAMNLTTYFKLFLSAFFWGGSAIAGKIAMETFSVSMVTILRFGIAALVLALLYRRQIQRYSMPIMRHIKVALTAFFGITACYYFYFRGLDLSSAFNAGVIEATIPCLTLFIATCSGKRESLTKVVGFIAAYVGVIYIVFDGQLDKLLSIEYSVGDLLLLLSTFCFAVYNIFVERNKQDTPNNLFMYYIFLYGSLLLLPWPLIEWAMTGNAMVLKPIGFDAIVAILFMALGGSVVAYLFFNQAISVIGAASASSFINLVPVITVFLSVFYLKEDISVSQWIGSAIIFVGVAISNYEPKRRQKNISQQSS</sequence>
<dbReference type="AlphaFoldDB" id="A0AAU8BGH9"/>
<gene>
    <name evidence="8" type="ORF">PG915_12475</name>
</gene>
<reference evidence="8" key="1">
    <citation type="submission" date="2023-01" db="EMBL/GenBank/DDBJ databases">
        <title>Vibrio sp. CB1-14 genome sequencing.</title>
        <authorList>
            <person name="Otstavnykh N."/>
            <person name="Isaeva M."/>
            <person name="Meleshko D."/>
        </authorList>
    </citation>
    <scope>NUCLEOTIDE SEQUENCE</scope>
    <source>
        <strain evidence="8">CB1-14</strain>
    </source>
</reference>
<feature type="transmembrane region" description="Helical" evidence="6">
    <location>
        <begin position="187"/>
        <end position="205"/>
    </location>
</feature>
<dbReference type="PANTHER" id="PTHR32322">
    <property type="entry name" value="INNER MEMBRANE TRANSPORTER"/>
    <property type="match status" value="1"/>
</dbReference>
<name>A0AAU8BGH9_9VIBR</name>
<dbReference type="GO" id="GO:0005886">
    <property type="term" value="C:plasma membrane"/>
    <property type="evidence" value="ECO:0007669"/>
    <property type="project" value="UniProtKB-SubCell"/>
</dbReference>
<accession>A0AAU8BGH9</accession>
<evidence type="ECO:0000256" key="2">
    <source>
        <dbReference type="ARBA" id="ARBA00022475"/>
    </source>
</evidence>
<dbReference type="RefSeq" id="WP_353496811.1">
    <property type="nucleotide sequence ID" value="NZ_CP115920.1"/>
</dbReference>